<dbReference type="OrthoDB" id="3934656at2759"/>
<feature type="binding site" description="axial binding residue" evidence="1">
    <location>
        <position position="530"/>
    </location>
    <ligand>
        <name>heme</name>
        <dbReference type="ChEBI" id="CHEBI:30413"/>
    </ligand>
    <ligandPart>
        <name>Fe</name>
        <dbReference type="ChEBI" id="CHEBI:18248"/>
    </ligandPart>
</feature>
<dbReference type="InterPro" id="IPR002401">
    <property type="entry name" value="Cyt_P450_E_grp-I"/>
</dbReference>
<dbReference type="GO" id="GO:0016705">
    <property type="term" value="F:oxidoreductase activity, acting on paired donors, with incorporation or reduction of molecular oxygen"/>
    <property type="evidence" value="ECO:0007669"/>
    <property type="project" value="InterPro"/>
</dbReference>
<keyword evidence="1" id="KW-0408">Iron</keyword>
<dbReference type="STRING" id="1447872.A0A1J9PPD7"/>
<dbReference type="PRINTS" id="PR00463">
    <property type="entry name" value="EP450I"/>
</dbReference>
<name>A0A1J9PPD7_9EURO</name>
<evidence type="ECO:0000313" key="3">
    <source>
        <dbReference type="Proteomes" id="UP000182235"/>
    </source>
</evidence>
<protein>
    <recommendedName>
        <fullName evidence="4">Benzoate 4-monooxygenase cytochrome P450</fullName>
    </recommendedName>
</protein>
<comment type="cofactor">
    <cofactor evidence="1">
        <name>heme</name>
        <dbReference type="ChEBI" id="CHEBI:30413"/>
    </cofactor>
</comment>
<comment type="caution">
    <text evidence="2">The sequence shown here is derived from an EMBL/GenBank/DDBJ whole genome shotgun (WGS) entry which is preliminary data.</text>
</comment>
<sequence length="590" mass="66559">MPPGLSRPRLGHKRPIDWSRRTPRRLAFHFPGAVSRQGAFVWPATPCLERQQKDNLGSVWWDSQRESPAMENGEGSKKVSSTSHEGSSLAVAYVVRRLHNWNRLRHIPGPRTCGWTDIWMLRRAWSGSLYEDLGELCQQHGPLVRIAPNYLICGKPAEVRRMWGVRSKWDRSPWYKGFQLDPPRDCTLSMRDNELHAALRSKLAPGYSGKGIESLQESVDKQIAKFIRLLETKYLSTDTELRPVDVARKVQYLTLDVISTLAFGRTFGFLDKDGDLFDYIKTTEESLPLMQMIALLPWLVNVLQSRLFEAFLPSHTDVVGLGRVMGIAKEVVAERYGPKKITKADMLGSFVAHGLSQREAEAESLVQIVAGSDTTATTLRISLLLLTTSPKAYTTLVSEIDGAISQNRISSPVTDAEARTLPFLQACIKECFRFWPPITGIMPRVCPQESVVCGVKVPGGTNVGWSARAVLRDKEVFGSDAEAFWPGRWLQRISKEGNKEGVEQAETETERLNRMERTVELVFGQGKWGCLGKSISLLEINKVLVELFRRFDFAILNPAHPMETFNYGVSMQYGLYMRISRRTDKANETI</sequence>
<dbReference type="AlphaFoldDB" id="A0A1J9PPD7"/>
<evidence type="ECO:0000313" key="2">
    <source>
        <dbReference type="EMBL" id="OJD17754.1"/>
    </source>
</evidence>
<evidence type="ECO:0008006" key="4">
    <source>
        <dbReference type="Google" id="ProtNLM"/>
    </source>
</evidence>
<organism evidence="2 3">
    <name type="scientific">Emergomyces pasteurianus Ep9510</name>
    <dbReference type="NCBI Taxonomy" id="1447872"/>
    <lineage>
        <taxon>Eukaryota</taxon>
        <taxon>Fungi</taxon>
        <taxon>Dikarya</taxon>
        <taxon>Ascomycota</taxon>
        <taxon>Pezizomycotina</taxon>
        <taxon>Eurotiomycetes</taxon>
        <taxon>Eurotiomycetidae</taxon>
        <taxon>Onygenales</taxon>
        <taxon>Ajellomycetaceae</taxon>
        <taxon>Emergomyces</taxon>
    </lineage>
</organism>
<dbReference type="PANTHER" id="PTHR24305">
    <property type="entry name" value="CYTOCHROME P450"/>
    <property type="match status" value="1"/>
</dbReference>
<evidence type="ECO:0000256" key="1">
    <source>
        <dbReference type="PIRSR" id="PIRSR602401-1"/>
    </source>
</evidence>
<dbReference type="CDD" id="cd11060">
    <property type="entry name" value="CYP57A1-like"/>
    <property type="match status" value="1"/>
</dbReference>
<gene>
    <name evidence="2" type="ORF">AJ78_02163</name>
</gene>
<dbReference type="GO" id="GO:0004497">
    <property type="term" value="F:monooxygenase activity"/>
    <property type="evidence" value="ECO:0007669"/>
    <property type="project" value="InterPro"/>
</dbReference>
<dbReference type="InterPro" id="IPR050121">
    <property type="entry name" value="Cytochrome_P450_monoxygenase"/>
</dbReference>
<accession>A0A1J9PPD7</accession>
<dbReference type="InterPro" id="IPR036396">
    <property type="entry name" value="Cyt_P450_sf"/>
</dbReference>
<dbReference type="PANTHER" id="PTHR24305:SF168">
    <property type="entry name" value="P450, PUTATIVE (EUROFUNG)-RELATED"/>
    <property type="match status" value="1"/>
</dbReference>
<keyword evidence="1" id="KW-0479">Metal-binding</keyword>
<proteinExistence type="predicted"/>
<dbReference type="GO" id="GO:0020037">
    <property type="term" value="F:heme binding"/>
    <property type="evidence" value="ECO:0007669"/>
    <property type="project" value="InterPro"/>
</dbReference>
<dbReference type="Gene3D" id="1.10.630.10">
    <property type="entry name" value="Cytochrome P450"/>
    <property type="match status" value="1"/>
</dbReference>
<dbReference type="SUPFAM" id="SSF48264">
    <property type="entry name" value="Cytochrome P450"/>
    <property type="match status" value="1"/>
</dbReference>
<reference evidence="2 3" key="1">
    <citation type="submission" date="2015-07" db="EMBL/GenBank/DDBJ databases">
        <title>Emmonsia species relationships and genome sequence.</title>
        <authorList>
            <consortium name="The Broad Institute Genomics Platform"/>
            <person name="Cuomo C.A."/>
            <person name="Munoz J.F."/>
            <person name="Imamovic A."/>
            <person name="Priest M.E."/>
            <person name="Young S."/>
            <person name="Clay O.K."/>
            <person name="McEwen J.G."/>
        </authorList>
    </citation>
    <scope>NUCLEOTIDE SEQUENCE [LARGE SCALE GENOMIC DNA]</scope>
    <source>
        <strain evidence="2 3">UAMH 9510</strain>
    </source>
</reference>
<dbReference type="InterPro" id="IPR001128">
    <property type="entry name" value="Cyt_P450"/>
</dbReference>
<dbReference type="Pfam" id="PF00067">
    <property type="entry name" value="p450"/>
    <property type="match status" value="1"/>
</dbReference>
<keyword evidence="1" id="KW-0349">Heme</keyword>
<dbReference type="PRINTS" id="PR00385">
    <property type="entry name" value="P450"/>
</dbReference>
<keyword evidence="3" id="KW-1185">Reference proteome</keyword>
<dbReference type="EMBL" id="LGRN01000056">
    <property type="protein sequence ID" value="OJD17754.1"/>
    <property type="molecule type" value="Genomic_DNA"/>
</dbReference>
<dbReference type="GO" id="GO:0005506">
    <property type="term" value="F:iron ion binding"/>
    <property type="evidence" value="ECO:0007669"/>
    <property type="project" value="InterPro"/>
</dbReference>
<dbReference type="Proteomes" id="UP000182235">
    <property type="component" value="Unassembled WGS sequence"/>
</dbReference>